<dbReference type="EMBL" id="CP002217">
    <property type="protein sequence ID" value="ADN58625.1"/>
    <property type="molecule type" value="Genomic_DNA"/>
</dbReference>
<reference evidence="1" key="1">
    <citation type="submission" date="2010-09" db="EMBL/GenBank/DDBJ databases">
        <title>Complete sequence of chromosome1 of Burkholderia sp. CCGE1003.</title>
        <authorList>
            <consortium name="US DOE Joint Genome Institute"/>
            <person name="Lucas S."/>
            <person name="Copeland A."/>
            <person name="Lapidus A."/>
            <person name="Cheng J.-F."/>
            <person name="Bruce D."/>
            <person name="Goodwin L."/>
            <person name="Pitluck S."/>
            <person name="Daligault H."/>
            <person name="Davenport K."/>
            <person name="Detter J.C."/>
            <person name="Han C."/>
            <person name="Tapia R."/>
            <person name="Land M."/>
            <person name="Hauser L."/>
            <person name="Jeffries C."/>
            <person name="Kyrpides N."/>
            <person name="Ivanova N."/>
            <person name="Ovchinnikova G."/>
            <person name="Martinez-Romero E."/>
            <person name="Rogel M.A."/>
            <person name="Auchtung J."/>
            <person name="Tiedje J.M."/>
            <person name="Woyke T."/>
        </authorList>
    </citation>
    <scope>NUCLEOTIDE SEQUENCE</scope>
    <source>
        <strain evidence="1">CCGE1003</strain>
    </source>
</reference>
<protein>
    <submittedName>
        <fullName evidence="1">Uncharacterized protein</fullName>
    </submittedName>
</protein>
<name>E1T6W3_BURSG</name>
<dbReference type="AlphaFoldDB" id="E1T6W3"/>
<evidence type="ECO:0000313" key="1">
    <source>
        <dbReference type="EMBL" id="ADN58625.1"/>
    </source>
</evidence>
<sequence length="84" mass="9618">MQFPTIRRLLSGLFPRFSQTQSQTPGTVRAGSDTSALDFDLVWHGDHWQNLLSSPMDARRYVIEDWSAPTANEWWNADRNASAH</sequence>
<proteinExistence type="predicted"/>
<dbReference type="HOGENOM" id="CLU_169483_0_0_4"/>
<gene>
    <name evidence="1" type="ordered locus">BC1003_2672</name>
</gene>
<dbReference type="KEGG" id="bgf:BC1003_2672"/>
<accession>E1T6W3</accession>
<dbReference type="OrthoDB" id="9021081at2"/>
<dbReference type="eggNOG" id="ENOG5030BRP">
    <property type="taxonomic scope" value="Bacteria"/>
</dbReference>
<organism evidence="1">
    <name type="scientific">Burkholderia sp. (strain CCGE1003)</name>
    <dbReference type="NCBI Taxonomy" id="640512"/>
    <lineage>
        <taxon>Bacteria</taxon>
        <taxon>Pseudomonadati</taxon>
        <taxon>Pseudomonadota</taxon>
        <taxon>Betaproteobacteria</taxon>
        <taxon>Burkholderiales</taxon>
        <taxon>Burkholderiaceae</taxon>
        <taxon>Burkholderia</taxon>
    </lineage>
</organism>